<proteinExistence type="predicted"/>
<protein>
    <submittedName>
        <fullName evidence="2">Uncharacterized protein</fullName>
    </submittedName>
</protein>
<dbReference type="KEGG" id="nef:GP480_00330"/>
<keyword evidence="1" id="KW-0812">Transmembrane</keyword>
<evidence type="ECO:0000313" key="2">
    <source>
        <dbReference type="EMBL" id="QHD64924.1"/>
    </source>
</evidence>
<dbReference type="AlphaFoldDB" id="A0A6P1G9P8"/>
<dbReference type="RefSeq" id="WP_160094832.1">
    <property type="nucleotide sequence ID" value="NZ_CP047224.1"/>
</dbReference>
<evidence type="ECO:0000256" key="1">
    <source>
        <dbReference type="SAM" id="Phobius"/>
    </source>
</evidence>
<feature type="transmembrane region" description="Helical" evidence="1">
    <location>
        <begin position="20"/>
        <end position="43"/>
    </location>
</feature>
<gene>
    <name evidence="2" type="ORF">GP480_00330</name>
</gene>
<feature type="transmembrane region" description="Helical" evidence="1">
    <location>
        <begin position="118"/>
        <end position="138"/>
    </location>
</feature>
<keyword evidence="1" id="KW-0472">Membrane</keyword>
<evidence type="ECO:0000313" key="3">
    <source>
        <dbReference type="Proteomes" id="UP000464912"/>
    </source>
</evidence>
<name>A0A6P1G9P8_9RICK</name>
<keyword evidence="1" id="KW-1133">Transmembrane helix</keyword>
<feature type="transmembrane region" description="Helical" evidence="1">
    <location>
        <begin position="55"/>
        <end position="76"/>
    </location>
</feature>
<feature type="transmembrane region" description="Helical" evidence="1">
    <location>
        <begin position="150"/>
        <end position="175"/>
    </location>
</feature>
<keyword evidence="3" id="KW-1185">Reference proteome</keyword>
<reference evidence="2 3" key="1">
    <citation type="journal article" date="2020" name="MBio">
        <title>Erratum for Teymournejad et al., 'Isolation and Molecular Analysis of a Novel Neorickettsia Species That Causes Potomac Horse Fever'.</title>
        <authorList>
            <person name="Teymournejad O."/>
            <person name="Lin M."/>
            <person name="Bekebrede H."/>
            <person name="Kamr A."/>
            <person name="Toribio R.E."/>
            <person name="Arroyo L.G."/>
            <person name="Baird J.D."/>
            <person name="Rikihisa Y."/>
        </authorList>
    </citation>
    <scope>NUCLEOTIDE SEQUENCE [LARGE SCALE GENOMIC DNA]</scope>
    <source>
        <strain evidence="2 3">Fin17</strain>
    </source>
</reference>
<reference evidence="2 3" key="2">
    <citation type="journal article" date="2020" name="MBio">
        <title>Isolation and Molecular Analysis of a Novel Neorickettsia Species That Causes Potomac Horse Fever.</title>
        <authorList>
            <person name="Teymournejad O."/>
            <person name="Lin M."/>
            <person name="Bekebrede H."/>
            <person name="Kamr A."/>
            <person name="Toribio R.E."/>
            <person name="Arroyo L.G."/>
            <person name="Baird J.D."/>
            <person name="Rikihisa Y."/>
        </authorList>
    </citation>
    <scope>NUCLEOTIDE SEQUENCE [LARGE SCALE GENOMIC DNA]</scope>
    <source>
        <strain evidence="2 3">Fin17</strain>
    </source>
</reference>
<accession>A0A6P1G9P8</accession>
<organism evidence="2 3">
    <name type="scientific">Neorickettsia findlayensis</name>
    <dbReference type="NCBI Taxonomy" id="2686014"/>
    <lineage>
        <taxon>Bacteria</taxon>
        <taxon>Pseudomonadati</taxon>
        <taxon>Pseudomonadota</taxon>
        <taxon>Alphaproteobacteria</taxon>
        <taxon>Rickettsiales</taxon>
        <taxon>Anaplasmataceae</taxon>
        <taxon>Neorickettsia</taxon>
    </lineage>
</organism>
<dbReference type="Proteomes" id="UP000464912">
    <property type="component" value="Chromosome"/>
</dbReference>
<sequence>MVTKEDRKVVKAIMRGRPFYVRYAALVIAWMAVVAMYAAVLFFDNKLGKVCGADGHVARTLLVASLLLAALVTFVVGSKNKSHDTVVRRLQDVSKTQGVGQYIKEEARQAMSNIRTELVLFAVALVSAAMLGVAPMVFHFAGVSAASSAPYYQACEFALCCIAVLTLLAVVYLSLAAERAEVVHSAAGKLGFFKEEPVPALGEQRIELVTQESSCTVRA</sequence>
<dbReference type="EMBL" id="CP047224">
    <property type="protein sequence ID" value="QHD64924.1"/>
    <property type="molecule type" value="Genomic_DNA"/>
</dbReference>